<dbReference type="AlphaFoldDB" id="B9HG51"/>
<reference evidence="2 3" key="1">
    <citation type="journal article" date="2006" name="Science">
        <title>The genome of black cottonwood, Populus trichocarpa (Torr. &amp; Gray).</title>
        <authorList>
            <person name="Tuskan G.A."/>
            <person name="Difazio S."/>
            <person name="Jansson S."/>
            <person name="Bohlmann J."/>
            <person name="Grigoriev I."/>
            <person name="Hellsten U."/>
            <person name="Putnam N."/>
            <person name="Ralph S."/>
            <person name="Rombauts S."/>
            <person name="Salamov A."/>
            <person name="Schein J."/>
            <person name="Sterck L."/>
            <person name="Aerts A."/>
            <person name="Bhalerao R.R."/>
            <person name="Bhalerao R.P."/>
            <person name="Blaudez D."/>
            <person name="Boerjan W."/>
            <person name="Brun A."/>
            <person name="Brunner A."/>
            <person name="Busov V."/>
            <person name="Campbell M."/>
            <person name="Carlson J."/>
            <person name="Chalot M."/>
            <person name="Chapman J."/>
            <person name="Chen G.L."/>
            <person name="Cooper D."/>
            <person name="Coutinho P.M."/>
            <person name="Couturier J."/>
            <person name="Covert S."/>
            <person name="Cronk Q."/>
            <person name="Cunningham R."/>
            <person name="Davis J."/>
            <person name="Degroeve S."/>
            <person name="Dejardin A."/>
            <person name="Depamphilis C."/>
            <person name="Detter J."/>
            <person name="Dirks B."/>
            <person name="Dubchak I."/>
            <person name="Duplessis S."/>
            <person name="Ehlting J."/>
            <person name="Ellis B."/>
            <person name="Gendler K."/>
            <person name="Goodstein D."/>
            <person name="Gribskov M."/>
            <person name="Grimwood J."/>
            <person name="Groover A."/>
            <person name="Gunter L."/>
            <person name="Hamberger B."/>
            <person name="Heinze B."/>
            <person name="Helariutta Y."/>
            <person name="Henrissat B."/>
            <person name="Holligan D."/>
            <person name="Holt R."/>
            <person name="Huang W."/>
            <person name="Islam-Faridi N."/>
            <person name="Jones S."/>
            <person name="Jones-Rhoades M."/>
            <person name="Jorgensen R."/>
            <person name="Joshi C."/>
            <person name="Kangasjarvi J."/>
            <person name="Karlsson J."/>
            <person name="Kelleher C."/>
            <person name="Kirkpatrick R."/>
            <person name="Kirst M."/>
            <person name="Kohler A."/>
            <person name="Kalluri U."/>
            <person name="Larimer F."/>
            <person name="Leebens-Mack J."/>
            <person name="Leple J.C."/>
            <person name="Locascio P."/>
            <person name="Lou Y."/>
            <person name="Lucas S."/>
            <person name="Martin F."/>
            <person name="Montanini B."/>
            <person name="Napoli C."/>
            <person name="Nelson D.R."/>
            <person name="Nelson C."/>
            <person name="Nieminen K."/>
            <person name="Nilsson O."/>
            <person name="Pereda V."/>
            <person name="Peter G."/>
            <person name="Philippe R."/>
            <person name="Pilate G."/>
            <person name="Poliakov A."/>
            <person name="Razumovskaya J."/>
            <person name="Richardson P."/>
            <person name="Rinaldi C."/>
            <person name="Ritland K."/>
            <person name="Rouze P."/>
            <person name="Ryaboy D."/>
            <person name="Schmutz J."/>
            <person name="Schrader J."/>
            <person name="Segerman B."/>
            <person name="Shin H."/>
            <person name="Siddiqui A."/>
            <person name="Sterky F."/>
            <person name="Terry A."/>
            <person name="Tsai C.J."/>
            <person name="Uberbacher E."/>
            <person name="Unneberg P."/>
            <person name="Vahala J."/>
            <person name="Wall K."/>
            <person name="Wessler S."/>
            <person name="Yang G."/>
            <person name="Yin T."/>
            <person name="Douglas C."/>
            <person name="Marra M."/>
            <person name="Sandberg G."/>
            <person name="Van de Peer Y."/>
            <person name="Rokhsar D."/>
        </authorList>
    </citation>
    <scope>NUCLEOTIDE SEQUENCE [LARGE SCALE GENOMIC DNA]</scope>
    <source>
        <strain evidence="3">cv. Nisqually</strain>
    </source>
</reference>
<evidence type="ECO:0000313" key="3">
    <source>
        <dbReference type="Proteomes" id="UP000006729"/>
    </source>
</evidence>
<sequence>MDLIKVKDQVKGMDFKEIIQTQTTITGKNMSQATSQSNQQDAENLNKNGNGVRQICDKHGNTYLNYFNRFNYSFQANDIPQALESLTIADNQIFEWFQDTVTLAHMIRNDGHENGKDSGKQESKGMTIRS</sequence>
<dbReference type="EMBL" id="CM009296">
    <property type="protein sequence ID" value="PNT27688.1"/>
    <property type="molecule type" value="Genomic_DNA"/>
</dbReference>
<feature type="region of interest" description="Disordered" evidence="1">
    <location>
        <begin position="109"/>
        <end position="130"/>
    </location>
</feature>
<protein>
    <submittedName>
        <fullName evidence="2">Uncharacterized protein</fullName>
    </submittedName>
</protein>
<dbReference type="Proteomes" id="UP000006729">
    <property type="component" value="Chromosome 7"/>
</dbReference>
<evidence type="ECO:0000313" key="2">
    <source>
        <dbReference type="EMBL" id="PNT27688.1"/>
    </source>
</evidence>
<accession>B9HG51</accession>
<evidence type="ECO:0000256" key="1">
    <source>
        <dbReference type="SAM" id="MobiDB-lite"/>
    </source>
</evidence>
<name>B9HG51_POPTR</name>
<dbReference type="HOGENOM" id="CLU_1941687_0_0_1"/>
<gene>
    <name evidence="2" type="ORF">POPTR_007G078300</name>
</gene>
<proteinExistence type="predicted"/>
<organism evidence="2 3">
    <name type="scientific">Populus trichocarpa</name>
    <name type="common">Western balsam poplar</name>
    <name type="synonym">Populus balsamifera subsp. trichocarpa</name>
    <dbReference type="NCBI Taxonomy" id="3694"/>
    <lineage>
        <taxon>Eukaryota</taxon>
        <taxon>Viridiplantae</taxon>
        <taxon>Streptophyta</taxon>
        <taxon>Embryophyta</taxon>
        <taxon>Tracheophyta</taxon>
        <taxon>Spermatophyta</taxon>
        <taxon>Magnoliopsida</taxon>
        <taxon>eudicotyledons</taxon>
        <taxon>Gunneridae</taxon>
        <taxon>Pentapetalae</taxon>
        <taxon>rosids</taxon>
        <taxon>fabids</taxon>
        <taxon>Malpighiales</taxon>
        <taxon>Salicaceae</taxon>
        <taxon>Saliceae</taxon>
        <taxon>Populus</taxon>
    </lineage>
</organism>
<dbReference type="InParanoid" id="B9HG51"/>
<feature type="compositionally biased region" description="Basic and acidic residues" evidence="1">
    <location>
        <begin position="109"/>
        <end position="123"/>
    </location>
</feature>
<keyword evidence="3" id="KW-1185">Reference proteome</keyword>
<feature type="region of interest" description="Disordered" evidence="1">
    <location>
        <begin position="29"/>
        <end position="48"/>
    </location>
</feature>